<gene>
    <name evidence="1" type="ORF">MNBD_GAMMA10-327</name>
</gene>
<proteinExistence type="predicted"/>
<dbReference type="EMBL" id="UOFJ01000594">
    <property type="protein sequence ID" value="VAW71366.1"/>
    <property type="molecule type" value="Genomic_DNA"/>
</dbReference>
<name>A0A3B0YSB6_9ZZZZ</name>
<dbReference type="AlphaFoldDB" id="A0A3B0YSB6"/>
<protein>
    <submittedName>
        <fullName evidence="1">Uncharacterized protein</fullName>
    </submittedName>
</protein>
<sequence length="56" mass="6006">MHGGEAVPDSNQFRKKCRKALFDAEAFTAPRRGDVQGCTSSIPGSVHSGSVICIER</sequence>
<reference evidence="1" key="1">
    <citation type="submission" date="2018-06" db="EMBL/GenBank/DDBJ databases">
        <authorList>
            <person name="Zhirakovskaya E."/>
        </authorList>
    </citation>
    <scope>NUCLEOTIDE SEQUENCE</scope>
</reference>
<organism evidence="1">
    <name type="scientific">hydrothermal vent metagenome</name>
    <dbReference type="NCBI Taxonomy" id="652676"/>
    <lineage>
        <taxon>unclassified sequences</taxon>
        <taxon>metagenomes</taxon>
        <taxon>ecological metagenomes</taxon>
    </lineage>
</organism>
<evidence type="ECO:0000313" key="1">
    <source>
        <dbReference type="EMBL" id="VAW71366.1"/>
    </source>
</evidence>
<accession>A0A3B0YSB6</accession>